<evidence type="ECO:0000313" key="11">
    <source>
        <dbReference type="EMBL" id="MOY36302.1"/>
    </source>
</evidence>
<keyword evidence="4" id="KW-0967">Endosome</keyword>
<evidence type="ECO:0000256" key="1">
    <source>
        <dbReference type="ARBA" id="ARBA00004177"/>
    </source>
</evidence>
<name>A0A4D5RGN4_IXOSC</name>
<dbReference type="GeneID" id="8041832"/>
<dbReference type="Gene3D" id="6.10.140.820">
    <property type="match status" value="1"/>
</dbReference>
<dbReference type="SUPFAM" id="SSF140111">
    <property type="entry name" value="Endosomal sorting complex assembly domain"/>
    <property type="match status" value="1"/>
</dbReference>
<dbReference type="InterPro" id="IPR017916">
    <property type="entry name" value="SB_dom"/>
</dbReference>
<dbReference type="Pfam" id="PF05743">
    <property type="entry name" value="UEV"/>
    <property type="match status" value="1"/>
</dbReference>
<accession>A0A4D5RGN4</accession>
<dbReference type="SUPFAM" id="SSF54495">
    <property type="entry name" value="UBC-like"/>
    <property type="match status" value="1"/>
</dbReference>
<feature type="domain" description="UEV" evidence="10">
    <location>
        <begin position="3"/>
        <end position="146"/>
    </location>
</feature>
<dbReference type="Gene3D" id="6.10.250.370">
    <property type="match status" value="1"/>
</dbReference>
<feature type="non-terminal residue" evidence="11">
    <location>
        <position position="444"/>
    </location>
</feature>
<keyword evidence="3 7" id="KW-0813">Transport</keyword>
<keyword evidence="5 7" id="KW-0653">Protein transport</keyword>
<evidence type="ECO:0000256" key="4">
    <source>
        <dbReference type="ARBA" id="ARBA00022753"/>
    </source>
</evidence>
<sequence length="444" mass="48684">MPQSLDHYLSSLLTKYHYPDQAKKDVSNALQHYRNLSPMSSQFVFNDGTKKELFCLDGTIPVSYKGNVYNIPVCVWLLDTHPYNSPMCYVKPTAYMQIKVSRHVDQTGRVFLPYLHEWNPNSSDLLGLIQVMIIVFGETPPVFSKPQEDSGSGFSAAGGAPYPTRPAAGGSSFMHMLGTAANPPYSSAAGPMPPYPTSASGPMGWSPYSTPLPSTTNTPAATSVAPTPAYPPYPTGSTASYPLYPTPGSGSGYPYPPASTASPVTQPATVGLPPNTGTITQEHIRASLLTAVEDKVKGRLKEVLSVAQAEMDVLKKTHDELNAGKTRLEDMINRMDREQAELESNLQTLRERNEEMKELVRKMESQGAVDVDEAVVTTAPLYKQLVNAFAEENATEDAIYYLGEALRKGVIDLDVFLKHVRELSRKQFMLRALMQKCREKAALP</sequence>
<dbReference type="RefSeq" id="XP_029851237.1">
    <property type="nucleotide sequence ID" value="XM_029995377.4"/>
</dbReference>
<dbReference type="AlphaFoldDB" id="A0A4D5RGN4"/>
<dbReference type="InterPro" id="IPR008883">
    <property type="entry name" value="UEV_N"/>
</dbReference>
<comment type="subcellular location">
    <subcellularLocation>
        <location evidence="1">Endosome</location>
    </subcellularLocation>
</comment>
<dbReference type="PANTHER" id="PTHR23306:SF3">
    <property type="entry name" value="TUMOR SUPPRESSOR PROTEIN 101"/>
    <property type="match status" value="1"/>
</dbReference>
<dbReference type="EMBL" id="GHJT01002331">
    <property type="protein sequence ID" value="MOY36302.1"/>
    <property type="molecule type" value="Transcribed_RNA"/>
</dbReference>
<evidence type="ECO:0000256" key="8">
    <source>
        <dbReference type="SAM" id="Coils"/>
    </source>
</evidence>
<evidence type="ECO:0000256" key="7">
    <source>
        <dbReference type="PROSITE-ProRule" id="PRU00644"/>
    </source>
</evidence>
<evidence type="ECO:0000259" key="10">
    <source>
        <dbReference type="PROSITE" id="PS51322"/>
    </source>
</evidence>
<feature type="coiled-coil region" evidence="8">
    <location>
        <begin position="318"/>
        <end position="366"/>
    </location>
</feature>
<dbReference type="InterPro" id="IPR052070">
    <property type="entry name" value="ESCRT-I_UEV_domain"/>
</dbReference>
<dbReference type="GO" id="GO:0015031">
    <property type="term" value="P:protein transport"/>
    <property type="evidence" value="ECO:0007669"/>
    <property type="project" value="UniProtKB-UniRule"/>
</dbReference>
<dbReference type="Gene3D" id="3.10.110.10">
    <property type="entry name" value="Ubiquitin Conjugating Enzyme"/>
    <property type="match status" value="1"/>
</dbReference>
<dbReference type="KEGG" id="isc:8041832"/>
<dbReference type="VEuPathDB" id="VectorBase:ISCI014292"/>
<dbReference type="PROSITE" id="PS51322">
    <property type="entry name" value="UEV"/>
    <property type="match status" value="1"/>
</dbReference>
<evidence type="ECO:0000256" key="5">
    <source>
        <dbReference type="ARBA" id="ARBA00022927"/>
    </source>
</evidence>
<evidence type="ECO:0000256" key="3">
    <source>
        <dbReference type="ARBA" id="ARBA00022448"/>
    </source>
</evidence>
<dbReference type="Pfam" id="PF09454">
    <property type="entry name" value="Vps23_core"/>
    <property type="match status" value="1"/>
</dbReference>
<dbReference type="PROSITE" id="PS51312">
    <property type="entry name" value="SB"/>
    <property type="match status" value="1"/>
</dbReference>
<protein>
    <submittedName>
        <fullName evidence="11">Putative vacuolar sorting protein/ubiquitin receptor vps23</fullName>
    </submittedName>
</protein>
<keyword evidence="11" id="KW-0675">Receptor</keyword>
<evidence type="ECO:0000256" key="2">
    <source>
        <dbReference type="ARBA" id="ARBA00009594"/>
    </source>
</evidence>
<dbReference type="OrthoDB" id="306304at2759"/>
<keyword evidence="6 8" id="KW-0175">Coiled coil</keyword>
<comment type="similarity">
    <text evidence="2">Belongs to the ubiquitin-conjugating enzyme family. UEV subfamily.</text>
</comment>
<organism evidence="11">
    <name type="scientific">Ixodes scapularis</name>
    <name type="common">Black-legged tick</name>
    <name type="synonym">Deer tick</name>
    <dbReference type="NCBI Taxonomy" id="6945"/>
    <lineage>
        <taxon>Eukaryota</taxon>
        <taxon>Metazoa</taxon>
        <taxon>Ecdysozoa</taxon>
        <taxon>Arthropoda</taxon>
        <taxon>Chelicerata</taxon>
        <taxon>Arachnida</taxon>
        <taxon>Acari</taxon>
        <taxon>Parasitiformes</taxon>
        <taxon>Ixodida</taxon>
        <taxon>Ixodoidea</taxon>
        <taxon>Ixodidae</taxon>
        <taxon>Ixodinae</taxon>
        <taxon>Ixodes</taxon>
    </lineage>
</organism>
<reference evidence="11" key="1">
    <citation type="submission" date="2019-04" db="EMBL/GenBank/DDBJ databases">
        <title>An insight into the mialome of Ixodes scapularis.</title>
        <authorList>
            <person name="Ribeiro J.M."/>
            <person name="Mather T.N."/>
            <person name="Karim S."/>
        </authorList>
    </citation>
    <scope>NUCLEOTIDE SEQUENCE</scope>
</reference>
<dbReference type="CDD" id="cd11685">
    <property type="entry name" value="UEV_TSG101-like"/>
    <property type="match status" value="1"/>
</dbReference>
<dbReference type="VEuPathDB" id="VectorBase:ISCP_027684"/>
<dbReference type="VEuPathDB" id="VectorBase:ISCW014292"/>
<dbReference type="CTD" id="7251"/>
<evidence type="ECO:0000259" key="9">
    <source>
        <dbReference type="PROSITE" id="PS51312"/>
    </source>
</evidence>
<evidence type="ECO:0000256" key="6">
    <source>
        <dbReference type="ARBA" id="ARBA00023054"/>
    </source>
</evidence>
<dbReference type="InterPro" id="IPR016135">
    <property type="entry name" value="UBQ-conjugating_enzyme/RWD"/>
</dbReference>
<dbReference type="GO" id="GO:0005768">
    <property type="term" value="C:endosome"/>
    <property type="evidence" value="ECO:0007669"/>
    <property type="project" value="UniProtKB-SubCell"/>
</dbReference>
<dbReference type="InterPro" id="IPR037202">
    <property type="entry name" value="ESCRT_assembly_dom"/>
</dbReference>
<dbReference type="SMART" id="SM00212">
    <property type="entry name" value="UBCc"/>
    <property type="match status" value="1"/>
</dbReference>
<proteinExistence type="inferred from homology"/>
<dbReference type="PANTHER" id="PTHR23306">
    <property type="entry name" value="TUMOR SUSCEPTIBILITY GENE 101 PROTEIN-RELATED"/>
    <property type="match status" value="1"/>
</dbReference>
<feature type="domain" description="SB" evidence="9">
    <location>
        <begin position="379"/>
        <end position="444"/>
    </location>
</feature>